<proteinExistence type="predicted"/>
<feature type="region of interest" description="Disordered" evidence="1">
    <location>
        <begin position="79"/>
        <end position="99"/>
    </location>
</feature>
<dbReference type="AlphaFoldDB" id="A0A848LZE2"/>
<accession>A0A848LZE2</accession>
<organism evidence="3 4">
    <name type="scientific">Pyxidicoccus fallax</name>
    <dbReference type="NCBI Taxonomy" id="394095"/>
    <lineage>
        <taxon>Bacteria</taxon>
        <taxon>Pseudomonadati</taxon>
        <taxon>Myxococcota</taxon>
        <taxon>Myxococcia</taxon>
        <taxon>Myxococcales</taxon>
        <taxon>Cystobacterineae</taxon>
        <taxon>Myxococcaceae</taxon>
        <taxon>Pyxidicoccus</taxon>
    </lineage>
</organism>
<evidence type="ECO:0000256" key="1">
    <source>
        <dbReference type="SAM" id="MobiDB-lite"/>
    </source>
</evidence>
<feature type="chain" id="PRO_5032949978" description="Lipoprotein" evidence="2">
    <location>
        <begin position="33"/>
        <end position="99"/>
    </location>
</feature>
<evidence type="ECO:0008006" key="5">
    <source>
        <dbReference type="Google" id="ProtNLM"/>
    </source>
</evidence>
<feature type="compositionally biased region" description="Pro residues" evidence="1">
    <location>
        <begin position="81"/>
        <end position="91"/>
    </location>
</feature>
<gene>
    <name evidence="3" type="ORF">HG543_53375</name>
</gene>
<comment type="caution">
    <text evidence="3">The sequence shown here is derived from an EMBL/GenBank/DDBJ whole genome shotgun (WGS) entry which is preliminary data.</text>
</comment>
<dbReference type="EMBL" id="JABBJJ010000675">
    <property type="protein sequence ID" value="NMO23588.1"/>
    <property type="molecule type" value="Genomic_DNA"/>
</dbReference>
<reference evidence="3 4" key="1">
    <citation type="submission" date="2020-04" db="EMBL/GenBank/DDBJ databases">
        <title>Draft genome of Pyxidicoccus fallax type strain.</title>
        <authorList>
            <person name="Whitworth D.E."/>
        </authorList>
    </citation>
    <scope>NUCLEOTIDE SEQUENCE [LARGE SCALE GENOMIC DNA]</scope>
    <source>
        <strain evidence="3 4">DSM 14698</strain>
    </source>
</reference>
<name>A0A848LZE2_9BACT</name>
<keyword evidence="4" id="KW-1185">Reference proteome</keyword>
<protein>
    <recommendedName>
        <fullName evidence="5">Lipoprotein</fullName>
    </recommendedName>
</protein>
<evidence type="ECO:0000313" key="3">
    <source>
        <dbReference type="EMBL" id="NMO23588.1"/>
    </source>
</evidence>
<evidence type="ECO:0000256" key="2">
    <source>
        <dbReference type="SAM" id="SignalP"/>
    </source>
</evidence>
<sequence length="99" mass="10679">MRESMMGASRMERWGCVAVACLGLWLSSVAEAAGRKTCEEDCEADVKECLDYCEENAGKAASLCRQPCNSIRKPCLEECKQPPPKSPPSPAPESRGGAK</sequence>
<evidence type="ECO:0000313" key="4">
    <source>
        <dbReference type="Proteomes" id="UP000518300"/>
    </source>
</evidence>
<dbReference type="RefSeq" id="WP_169352638.1">
    <property type="nucleotide sequence ID" value="NZ_JABBJJ010000675.1"/>
</dbReference>
<feature type="signal peptide" evidence="2">
    <location>
        <begin position="1"/>
        <end position="32"/>
    </location>
</feature>
<dbReference type="Proteomes" id="UP000518300">
    <property type="component" value="Unassembled WGS sequence"/>
</dbReference>
<keyword evidence="2" id="KW-0732">Signal</keyword>